<feature type="region of interest" description="Disordered" evidence="1">
    <location>
        <begin position="16"/>
        <end position="42"/>
    </location>
</feature>
<proteinExistence type="predicted"/>
<evidence type="ECO:0000313" key="2">
    <source>
        <dbReference type="EMBL" id="KAB8295687.1"/>
    </source>
</evidence>
<organism evidence="2 3">
    <name type="scientific">Bifidobacterium apri</name>
    <dbReference type="NCBI Taxonomy" id="1769423"/>
    <lineage>
        <taxon>Bacteria</taxon>
        <taxon>Bacillati</taxon>
        <taxon>Actinomycetota</taxon>
        <taxon>Actinomycetes</taxon>
        <taxon>Bifidobacteriales</taxon>
        <taxon>Bifidobacteriaceae</taxon>
        <taxon>Bifidobacterium</taxon>
    </lineage>
</organism>
<sequence length="427" mass="47308">MRLPLGECMHFDDDNDSEEYHESFPPHMSMGGSQRRHGGYHARHDRSTSTFLPWSNGSVLDHICTVILAICLVLGGLVKAGVIKPSSAASRDTSITYAQGMPSSRPSSSSSSPTQQDATDSASSDSSDSTGLIGYRYDSSDQYHQYVNEIKAMHDKYHAMPAAQINEYVKALSDAQSAIDTWLRTLDHMLEATSYGDARRSMNRDAATTYYNAKLTDLHQLEYDFKINRAYRISIETNTTATGSYFEIVFSQDESHHAPSPQQLDTIEQQIAAFQGQPGQDGTYMQSGEQMLSIAGLHADYDFQSIGNYCPSMTTDQYTFAAYCEKKTDTVFVNTGHEAYPYVVRSPQYLDELRHEIAHYLVYSRCDTVVPPLHVEIEGMTNSYAVMYLGANRDTLNSTGASFPAYAMNEQTDQAAASAHAGTCVVD</sequence>
<evidence type="ECO:0000313" key="3">
    <source>
        <dbReference type="Proteomes" id="UP000440041"/>
    </source>
</evidence>
<dbReference type="AlphaFoldDB" id="A0A6A2W2F8"/>
<name>A0A6A2W2F8_9BIFI</name>
<dbReference type="Proteomes" id="UP000440041">
    <property type="component" value="Unassembled WGS sequence"/>
</dbReference>
<evidence type="ECO:0000256" key="1">
    <source>
        <dbReference type="SAM" id="MobiDB-lite"/>
    </source>
</evidence>
<feature type="region of interest" description="Disordered" evidence="1">
    <location>
        <begin position="97"/>
        <end position="131"/>
    </location>
</feature>
<dbReference type="EMBL" id="WBSO01000014">
    <property type="protein sequence ID" value="KAB8295687.1"/>
    <property type="molecule type" value="Genomic_DNA"/>
</dbReference>
<accession>A0A6A2W2F8</accession>
<keyword evidence="3" id="KW-1185">Reference proteome</keyword>
<comment type="caution">
    <text evidence="2">The sequence shown here is derived from an EMBL/GenBank/DDBJ whole genome shotgun (WGS) entry which is preliminary data.</text>
</comment>
<feature type="compositionally biased region" description="Low complexity" evidence="1">
    <location>
        <begin position="102"/>
        <end position="130"/>
    </location>
</feature>
<protein>
    <submittedName>
        <fullName evidence="2">Uncharacterized protein</fullName>
    </submittedName>
</protein>
<reference evidence="2 3" key="1">
    <citation type="submission" date="2019-09" db="EMBL/GenBank/DDBJ databases">
        <title>Characterization of the phylogenetic diversity of two novel species belonging to the genus Bifidobacterium: Bifidobacterium cebidarum sp. nov. and Bifidobacterium leontopitheci sp. nov.</title>
        <authorList>
            <person name="Lugli G.A."/>
            <person name="Duranti S."/>
            <person name="Milani C."/>
            <person name="Turroni F."/>
            <person name="Ventura M."/>
        </authorList>
    </citation>
    <scope>NUCLEOTIDE SEQUENCE [LARGE SCALE GENOMIC DNA]</scope>
    <source>
        <strain evidence="2 3">DSM 100238</strain>
    </source>
</reference>
<gene>
    <name evidence="2" type="ORF">DSM100238_1551</name>
</gene>